<dbReference type="Proteomes" id="UP000464507">
    <property type="component" value="Chromosome"/>
</dbReference>
<dbReference type="Pfam" id="PF13404">
    <property type="entry name" value="HTH_AsnC-type"/>
    <property type="match status" value="1"/>
</dbReference>
<dbReference type="InterPro" id="IPR000485">
    <property type="entry name" value="AsnC-type_HTH_dom"/>
</dbReference>
<dbReference type="InterPro" id="IPR011008">
    <property type="entry name" value="Dimeric_a/b-barrel"/>
</dbReference>
<dbReference type="KEGG" id="mant:BHD05_01040"/>
<dbReference type="RefSeq" id="WP_161884788.1">
    <property type="nucleotide sequence ID" value="NZ_CP017146.1"/>
</dbReference>
<dbReference type="EMBL" id="CP017146">
    <property type="protein sequence ID" value="QHO68431.1"/>
    <property type="molecule type" value="Genomic_DNA"/>
</dbReference>
<dbReference type="InterPro" id="IPR036388">
    <property type="entry name" value="WH-like_DNA-bd_sf"/>
</dbReference>
<keyword evidence="7" id="KW-1185">Reference proteome</keyword>
<dbReference type="Gene3D" id="3.30.70.920">
    <property type="match status" value="1"/>
</dbReference>
<evidence type="ECO:0000313" key="7">
    <source>
        <dbReference type="Proteomes" id="UP000464507"/>
    </source>
</evidence>
<dbReference type="OrthoDB" id="9809462at2"/>
<dbReference type="GO" id="GO:0043565">
    <property type="term" value="F:sequence-specific DNA binding"/>
    <property type="evidence" value="ECO:0007669"/>
    <property type="project" value="InterPro"/>
</dbReference>
<evidence type="ECO:0000256" key="1">
    <source>
        <dbReference type="ARBA" id="ARBA00023015"/>
    </source>
</evidence>
<protein>
    <submittedName>
        <fullName evidence="6">AsnC family transcriptional regulator</fullName>
    </submittedName>
</protein>
<dbReference type="SUPFAM" id="SSF46785">
    <property type="entry name" value="Winged helix' DNA-binding domain"/>
    <property type="match status" value="1"/>
</dbReference>
<accession>A0A7L5AH86</accession>
<evidence type="ECO:0000259" key="4">
    <source>
        <dbReference type="Pfam" id="PF01037"/>
    </source>
</evidence>
<dbReference type="InterPro" id="IPR019887">
    <property type="entry name" value="Tscrpt_reg_AsnC/Lrp_C"/>
</dbReference>
<keyword evidence="2" id="KW-0238">DNA-binding</keyword>
<proteinExistence type="predicted"/>
<sequence>MHTNRTADGIDAAILAALTRDPDATNIAVAEHTGLARNTVRTRLARYTRERTLRSFERRIDPAFLGYPLRAYVVTKVTQRKLTGIGEALAEVPEVIEVHGLTGVSDLLIHVVGRDANDLYRIAGRILSIDGVKRTSTGLVMQELMGYRIAQLIGTGDPATG</sequence>
<feature type="domain" description="HTH asnC-type" evidence="5">
    <location>
        <begin position="8"/>
        <end position="46"/>
    </location>
</feature>
<dbReference type="PANTHER" id="PTHR30154">
    <property type="entry name" value="LEUCINE-RESPONSIVE REGULATORY PROTEIN"/>
    <property type="match status" value="1"/>
</dbReference>
<evidence type="ECO:0000256" key="3">
    <source>
        <dbReference type="ARBA" id="ARBA00023163"/>
    </source>
</evidence>
<dbReference type="SUPFAM" id="SSF54909">
    <property type="entry name" value="Dimeric alpha+beta barrel"/>
    <property type="match status" value="1"/>
</dbReference>
<dbReference type="GO" id="GO:0043200">
    <property type="term" value="P:response to amino acid"/>
    <property type="evidence" value="ECO:0007669"/>
    <property type="project" value="TreeGrafter"/>
</dbReference>
<dbReference type="Pfam" id="PF01037">
    <property type="entry name" value="AsnC_trans_reg"/>
    <property type="match status" value="1"/>
</dbReference>
<dbReference type="PANTHER" id="PTHR30154:SF34">
    <property type="entry name" value="TRANSCRIPTIONAL REGULATOR AZLB"/>
    <property type="match status" value="1"/>
</dbReference>
<evidence type="ECO:0000256" key="2">
    <source>
        <dbReference type="ARBA" id="ARBA00023125"/>
    </source>
</evidence>
<dbReference type="GO" id="GO:0005829">
    <property type="term" value="C:cytosol"/>
    <property type="evidence" value="ECO:0007669"/>
    <property type="project" value="TreeGrafter"/>
</dbReference>
<evidence type="ECO:0000259" key="5">
    <source>
        <dbReference type="Pfam" id="PF13404"/>
    </source>
</evidence>
<keyword evidence="1" id="KW-0805">Transcription regulation</keyword>
<dbReference type="SMART" id="SM00344">
    <property type="entry name" value="HTH_ASNC"/>
    <property type="match status" value="1"/>
</dbReference>
<dbReference type="InterPro" id="IPR019888">
    <property type="entry name" value="Tscrpt_reg_AsnC-like"/>
</dbReference>
<gene>
    <name evidence="6" type="ORF">BHD05_01040</name>
</gene>
<name>A0A7L5AH86_9MICO</name>
<reference evidence="6 7" key="1">
    <citation type="submission" date="2016-09" db="EMBL/GenBank/DDBJ databases">
        <title>Complete genome sequence of microbes from the polar regions.</title>
        <authorList>
            <person name="Liao L."/>
            <person name="Chen B."/>
        </authorList>
    </citation>
    <scope>NUCLEOTIDE SEQUENCE [LARGE SCALE GENOMIC DNA]</scope>
    <source>
        <strain evidence="6 7">ZS314</strain>
    </source>
</reference>
<organism evidence="6 7">
    <name type="scientific">Marisediminicola antarctica</name>
    <dbReference type="NCBI Taxonomy" id="674079"/>
    <lineage>
        <taxon>Bacteria</taxon>
        <taxon>Bacillati</taxon>
        <taxon>Actinomycetota</taxon>
        <taxon>Actinomycetes</taxon>
        <taxon>Micrococcales</taxon>
        <taxon>Microbacteriaceae</taxon>
        <taxon>Marisediminicola</taxon>
    </lineage>
</organism>
<keyword evidence="3" id="KW-0804">Transcription</keyword>
<dbReference type="Gene3D" id="1.10.10.10">
    <property type="entry name" value="Winged helix-like DNA-binding domain superfamily/Winged helix DNA-binding domain"/>
    <property type="match status" value="1"/>
</dbReference>
<feature type="domain" description="Transcription regulator AsnC/Lrp ligand binding" evidence="4">
    <location>
        <begin position="77"/>
        <end position="143"/>
    </location>
</feature>
<evidence type="ECO:0000313" key="6">
    <source>
        <dbReference type="EMBL" id="QHO68431.1"/>
    </source>
</evidence>
<dbReference type="InterPro" id="IPR036390">
    <property type="entry name" value="WH_DNA-bd_sf"/>
</dbReference>
<dbReference type="AlphaFoldDB" id="A0A7L5AH86"/>